<dbReference type="CDD" id="cd14789">
    <property type="entry name" value="Tiki"/>
    <property type="match status" value="1"/>
</dbReference>
<keyword evidence="2" id="KW-1185">Reference proteome</keyword>
<dbReference type="InterPro" id="IPR047111">
    <property type="entry name" value="YbaP-like"/>
</dbReference>
<dbReference type="Pfam" id="PF01963">
    <property type="entry name" value="TraB_PrgY_gumN"/>
    <property type="match status" value="1"/>
</dbReference>
<sequence length="276" mass="31952">MCFLLASFSGFSQTEGVFWKISGKGLPAVSYLFGTIHLMCEDEFHMSQQIRQRLGQAEALVMEIDLDDPDLYGEVMTNMYNKNGEKITDFLSVNEYQKIRTFLLERTGMDLDRMLEMRPMVLMSLIYPNLLECETMAFENELMRLAGEKETPVLGLESVETQLSFFDRIPLEEQYRSFFTYTEDMEKGKQEFGKLQKSYLAEDIAELLTLVAESPEYQNYQEVLVDQRNESWIRPMGDLMQKGSMFFAVGAGHLAGDRGLIRLLKKEGYLVERIYL</sequence>
<protein>
    <recommendedName>
        <fullName evidence="3">TraB family protein</fullName>
    </recommendedName>
</protein>
<name>A0A1H6Y5Y1_9BACT</name>
<accession>A0A1H6Y5Y1</accession>
<organism evidence="1 2">
    <name type="scientific">Cyclobacterium xiamenense</name>
    <dbReference type="NCBI Taxonomy" id="1297121"/>
    <lineage>
        <taxon>Bacteria</taxon>
        <taxon>Pseudomonadati</taxon>
        <taxon>Bacteroidota</taxon>
        <taxon>Cytophagia</taxon>
        <taxon>Cytophagales</taxon>
        <taxon>Cyclobacteriaceae</taxon>
        <taxon>Cyclobacterium</taxon>
    </lineage>
</organism>
<dbReference type="PANTHER" id="PTHR40590">
    <property type="entry name" value="CYTOPLASMIC PROTEIN-RELATED"/>
    <property type="match status" value="1"/>
</dbReference>
<dbReference type="InterPro" id="IPR002816">
    <property type="entry name" value="TraB/PrgY/GumN_fam"/>
</dbReference>
<dbReference type="EMBL" id="FNZH01000003">
    <property type="protein sequence ID" value="SEJ35866.1"/>
    <property type="molecule type" value="Genomic_DNA"/>
</dbReference>
<dbReference type="PANTHER" id="PTHR40590:SF1">
    <property type="entry name" value="CYTOPLASMIC PROTEIN"/>
    <property type="match status" value="1"/>
</dbReference>
<evidence type="ECO:0000313" key="2">
    <source>
        <dbReference type="Proteomes" id="UP000199403"/>
    </source>
</evidence>
<dbReference type="STRING" id="1416801.SAMN05192553_103451"/>
<gene>
    <name evidence="1" type="ORF">SAMN05192553_103451</name>
</gene>
<dbReference type="Proteomes" id="UP000199403">
    <property type="component" value="Unassembled WGS sequence"/>
</dbReference>
<proteinExistence type="predicted"/>
<evidence type="ECO:0000313" key="1">
    <source>
        <dbReference type="EMBL" id="SEJ35866.1"/>
    </source>
</evidence>
<dbReference type="AlphaFoldDB" id="A0A1H6Y5Y1"/>
<evidence type="ECO:0008006" key="3">
    <source>
        <dbReference type="Google" id="ProtNLM"/>
    </source>
</evidence>
<reference evidence="2" key="1">
    <citation type="submission" date="2016-10" db="EMBL/GenBank/DDBJ databases">
        <authorList>
            <person name="Varghese N."/>
            <person name="Submissions S."/>
        </authorList>
    </citation>
    <scope>NUCLEOTIDE SEQUENCE [LARGE SCALE GENOMIC DNA]</scope>
    <source>
        <strain evidence="2">IBRC-M 10761</strain>
    </source>
</reference>